<organism evidence="1 2">
    <name type="scientific">Liparis tanakae</name>
    <name type="common">Tanaka's snailfish</name>
    <dbReference type="NCBI Taxonomy" id="230148"/>
    <lineage>
        <taxon>Eukaryota</taxon>
        <taxon>Metazoa</taxon>
        <taxon>Chordata</taxon>
        <taxon>Craniata</taxon>
        <taxon>Vertebrata</taxon>
        <taxon>Euteleostomi</taxon>
        <taxon>Actinopterygii</taxon>
        <taxon>Neopterygii</taxon>
        <taxon>Teleostei</taxon>
        <taxon>Neoteleostei</taxon>
        <taxon>Acanthomorphata</taxon>
        <taxon>Eupercaria</taxon>
        <taxon>Perciformes</taxon>
        <taxon>Cottioidei</taxon>
        <taxon>Cottales</taxon>
        <taxon>Liparidae</taxon>
        <taxon>Liparis</taxon>
    </lineage>
</organism>
<name>A0A4Z2ILY1_9TELE</name>
<dbReference type="AlphaFoldDB" id="A0A4Z2ILY1"/>
<sequence>MKTEDQQSRQEKRNRALQMQLTVGQRGQLCLSLETRSHHHPTMIQPSPLTPYKMQPNHFHNLCNGKLLLARRKLFTGRFKSQTQEDETTVAVCRGAERRSVHLPYLF</sequence>
<accession>A0A4Z2ILY1</accession>
<keyword evidence="2" id="KW-1185">Reference proteome</keyword>
<proteinExistence type="predicted"/>
<comment type="caution">
    <text evidence="1">The sequence shown here is derived from an EMBL/GenBank/DDBJ whole genome shotgun (WGS) entry which is preliminary data.</text>
</comment>
<protein>
    <submittedName>
        <fullName evidence="1">Uncharacterized protein</fullName>
    </submittedName>
</protein>
<evidence type="ECO:0000313" key="1">
    <source>
        <dbReference type="EMBL" id="TNN78474.1"/>
    </source>
</evidence>
<gene>
    <name evidence="1" type="ORF">EYF80_011257</name>
</gene>
<evidence type="ECO:0000313" key="2">
    <source>
        <dbReference type="Proteomes" id="UP000314294"/>
    </source>
</evidence>
<reference evidence="1 2" key="1">
    <citation type="submission" date="2019-03" db="EMBL/GenBank/DDBJ databases">
        <title>First draft genome of Liparis tanakae, snailfish: a comprehensive survey of snailfish specific genes.</title>
        <authorList>
            <person name="Kim W."/>
            <person name="Song I."/>
            <person name="Jeong J.-H."/>
            <person name="Kim D."/>
            <person name="Kim S."/>
            <person name="Ryu S."/>
            <person name="Song J.Y."/>
            <person name="Lee S.K."/>
        </authorList>
    </citation>
    <scope>NUCLEOTIDE SEQUENCE [LARGE SCALE GENOMIC DNA]</scope>
    <source>
        <tissue evidence="1">Muscle</tissue>
    </source>
</reference>
<dbReference type="EMBL" id="SRLO01000073">
    <property type="protein sequence ID" value="TNN78474.1"/>
    <property type="molecule type" value="Genomic_DNA"/>
</dbReference>
<dbReference type="Proteomes" id="UP000314294">
    <property type="component" value="Unassembled WGS sequence"/>
</dbReference>